<comment type="caution">
    <text evidence="1">The sequence shown here is derived from an EMBL/GenBank/DDBJ whole genome shotgun (WGS) entry which is preliminary data.</text>
</comment>
<evidence type="ECO:0000313" key="2">
    <source>
        <dbReference type="Proteomes" id="UP000391919"/>
    </source>
</evidence>
<gene>
    <name evidence="1" type="ORF">BpJC7_18160</name>
</gene>
<dbReference type="AlphaFoldDB" id="A0A5J4JEM3"/>
<dbReference type="Proteomes" id="UP000391919">
    <property type="component" value="Unassembled WGS sequence"/>
</dbReference>
<proteinExistence type="predicted"/>
<accession>A0A5J4JEM3</accession>
<evidence type="ECO:0000313" key="1">
    <source>
        <dbReference type="EMBL" id="GER70513.1"/>
    </source>
</evidence>
<name>A0A5J4JEM3_9BACI</name>
<protein>
    <submittedName>
        <fullName evidence="1">Uncharacterized protein</fullName>
    </submittedName>
</protein>
<reference evidence="1 2" key="1">
    <citation type="submission" date="2019-09" db="EMBL/GenBank/DDBJ databases">
        <title>Draft genome sequence of Bacillus sp. JC-7.</title>
        <authorList>
            <person name="Tanaka N."/>
            <person name="Shiwa Y."/>
            <person name="Fujita N."/>
            <person name="Tanasupawat S."/>
        </authorList>
    </citation>
    <scope>NUCLEOTIDE SEQUENCE [LARGE SCALE GENOMIC DNA]</scope>
    <source>
        <strain evidence="1 2">JC-7</strain>
    </source>
</reference>
<keyword evidence="2" id="KW-1185">Reference proteome</keyword>
<organism evidence="1 2">
    <name type="scientific">Weizmannia acidilactici</name>
    <dbReference type="NCBI Taxonomy" id="2607726"/>
    <lineage>
        <taxon>Bacteria</taxon>
        <taxon>Bacillati</taxon>
        <taxon>Bacillota</taxon>
        <taxon>Bacilli</taxon>
        <taxon>Bacillales</taxon>
        <taxon>Bacillaceae</taxon>
        <taxon>Heyndrickxia</taxon>
    </lineage>
</organism>
<dbReference type="RefSeq" id="WP_216643717.1">
    <property type="nucleotide sequence ID" value="NZ_BKZP01000018.1"/>
</dbReference>
<sequence length="53" mass="6103">MNVVQIFISMAIYYPFFKTADRLAYKNEQEEAEAQAQEKAKEVGFSGQPELQD</sequence>
<dbReference type="EMBL" id="BKZQ01000021">
    <property type="protein sequence ID" value="GER70513.1"/>
    <property type="molecule type" value="Genomic_DNA"/>
</dbReference>